<dbReference type="InterPro" id="IPR001846">
    <property type="entry name" value="VWF_type-D"/>
</dbReference>
<dbReference type="EMBL" id="JARKIK010000044">
    <property type="protein sequence ID" value="KAK8736430.1"/>
    <property type="molecule type" value="Genomic_DNA"/>
</dbReference>
<evidence type="ECO:0000259" key="3">
    <source>
        <dbReference type="PROSITE" id="PS51233"/>
    </source>
</evidence>
<evidence type="ECO:0000256" key="1">
    <source>
        <dbReference type="ARBA" id="ARBA00023157"/>
    </source>
</evidence>
<dbReference type="GO" id="GO:0031012">
    <property type="term" value="C:extracellular matrix"/>
    <property type="evidence" value="ECO:0007669"/>
    <property type="project" value="TreeGrafter"/>
</dbReference>
<dbReference type="InterPro" id="IPR050780">
    <property type="entry name" value="Mucin_vWF_Thrombospondin_sf"/>
</dbReference>
<evidence type="ECO:0000313" key="5">
    <source>
        <dbReference type="Proteomes" id="UP001445076"/>
    </source>
</evidence>
<keyword evidence="1" id="KW-1015">Disulfide bond</keyword>
<reference evidence="4 5" key="1">
    <citation type="journal article" date="2024" name="BMC Genomics">
        <title>Genome assembly of redclaw crayfish (Cherax quadricarinatus) provides insights into its immune adaptation and hypoxia tolerance.</title>
        <authorList>
            <person name="Liu Z."/>
            <person name="Zheng J."/>
            <person name="Li H."/>
            <person name="Fang K."/>
            <person name="Wang S."/>
            <person name="He J."/>
            <person name="Zhou D."/>
            <person name="Weng S."/>
            <person name="Chi M."/>
            <person name="Gu Z."/>
            <person name="He J."/>
            <person name="Li F."/>
            <person name="Wang M."/>
        </authorList>
    </citation>
    <scope>NUCLEOTIDE SEQUENCE [LARGE SCALE GENOMIC DNA]</scope>
    <source>
        <strain evidence="4">ZL_2023a</strain>
    </source>
</reference>
<comment type="caution">
    <text evidence="4">The sequence shown here is derived from an EMBL/GenBank/DDBJ whole genome shotgun (WGS) entry which is preliminary data.</text>
</comment>
<protein>
    <recommendedName>
        <fullName evidence="3">VWFD domain-containing protein</fullName>
    </recommendedName>
</protein>
<feature type="domain" description="VWFD" evidence="3">
    <location>
        <begin position="1"/>
        <end position="85"/>
    </location>
</feature>
<accession>A0AAW0WZR1</accession>
<dbReference type="AlphaFoldDB" id="A0AAW0WZR1"/>
<name>A0AAW0WZR1_CHEQU</name>
<keyword evidence="2" id="KW-0325">Glycoprotein</keyword>
<gene>
    <name evidence="4" type="ORF">OTU49_004997</name>
</gene>
<proteinExistence type="predicted"/>
<dbReference type="PROSITE" id="PS51233">
    <property type="entry name" value="VWFD"/>
    <property type="match status" value="1"/>
</dbReference>
<dbReference type="PANTHER" id="PTHR11339">
    <property type="entry name" value="EXTRACELLULAR MATRIX GLYCOPROTEIN RELATED"/>
    <property type="match status" value="1"/>
</dbReference>
<evidence type="ECO:0000256" key="2">
    <source>
        <dbReference type="ARBA" id="ARBA00023180"/>
    </source>
</evidence>
<dbReference type="Proteomes" id="UP001445076">
    <property type="component" value="Unassembled WGS sequence"/>
</dbReference>
<feature type="non-terminal residue" evidence="4">
    <location>
        <position position="117"/>
    </location>
</feature>
<keyword evidence="5" id="KW-1185">Reference proteome</keyword>
<dbReference type="Pfam" id="PF00094">
    <property type="entry name" value="VWD"/>
    <property type="match status" value="1"/>
</dbReference>
<evidence type="ECO:0000313" key="4">
    <source>
        <dbReference type="EMBL" id="KAK8736430.1"/>
    </source>
</evidence>
<sequence>GVVSERVAHFVVLKVSGLGLTIKWDMKNLVVTEISELQWNRTAGLCGRCDGHPENDWSYPDGTSETNIDSFLRSWQANTLGEVCLQEPTTRLPCKSFPEAYKADDFCSQLRTDPKFR</sequence>
<dbReference type="GO" id="GO:0005615">
    <property type="term" value="C:extracellular space"/>
    <property type="evidence" value="ECO:0007669"/>
    <property type="project" value="TreeGrafter"/>
</dbReference>
<feature type="non-terminal residue" evidence="4">
    <location>
        <position position="1"/>
    </location>
</feature>
<dbReference type="PANTHER" id="PTHR11339:SF386">
    <property type="entry name" value="HEMOLECTIN, ISOFORM A"/>
    <property type="match status" value="1"/>
</dbReference>
<organism evidence="4 5">
    <name type="scientific">Cherax quadricarinatus</name>
    <name type="common">Australian red claw crayfish</name>
    <dbReference type="NCBI Taxonomy" id="27406"/>
    <lineage>
        <taxon>Eukaryota</taxon>
        <taxon>Metazoa</taxon>
        <taxon>Ecdysozoa</taxon>
        <taxon>Arthropoda</taxon>
        <taxon>Crustacea</taxon>
        <taxon>Multicrustacea</taxon>
        <taxon>Malacostraca</taxon>
        <taxon>Eumalacostraca</taxon>
        <taxon>Eucarida</taxon>
        <taxon>Decapoda</taxon>
        <taxon>Pleocyemata</taxon>
        <taxon>Astacidea</taxon>
        <taxon>Parastacoidea</taxon>
        <taxon>Parastacidae</taxon>
        <taxon>Cherax</taxon>
    </lineage>
</organism>